<organism evidence="3 4">
    <name type="scientific">Cellulomonas triticagri</name>
    <dbReference type="NCBI Taxonomy" id="2483352"/>
    <lineage>
        <taxon>Bacteria</taxon>
        <taxon>Bacillati</taxon>
        <taxon>Actinomycetota</taxon>
        <taxon>Actinomycetes</taxon>
        <taxon>Micrococcales</taxon>
        <taxon>Cellulomonadaceae</taxon>
        <taxon>Cellulomonas</taxon>
    </lineage>
</organism>
<evidence type="ECO:0000313" key="4">
    <source>
        <dbReference type="Proteomes" id="UP000269289"/>
    </source>
</evidence>
<dbReference type="InterPro" id="IPR014710">
    <property type="entry name" value="RmlC-like_jellyroll"/>
</dbReference>
<keyword evidence="4" id="KW-1185">Reference proteome</keyword>
<dbReference type="PANTHER" id="PTHR42742">
    <property type="entry name" value="TRANSCRIPTIONAL REPRESSOR MPRA"/>
    <property type="match status" value="1"/>
</dbReference>
<dbReference type="InterPro" id="IPR011051">
    <property type="entry name" value="RmlC_Cupin_sf"/>
</dbReference>
<keyword evidence="3" id="KW-0418">Kinase</keyword>
<keyword evidence="2" id="KW-0862">Zinc</keyword>
<dbReference type="InterPro" id="IPR051804">
    <property type="entry name" value="Carb_Metab_Reg_Kinase/Isom"/>
</dbReference>
<dbReference type="CDD" id="cd07010">
    <property type="entry name" value="cupin_PMI_type_I_N_bac"/>
    <property type="match status" value="1"/>
</dbReference>
<gene>
    <name evidence="3" type="ORF">EBM89_09765</name>
</gene>
<sequence length="346" mass="35464">MQPIPLTANQPADRFYAGGARIAAFRGPAGAPAAGDHVPEDWVGSVTPLFGETALGLTRLPEGPLLRDAVAADPVAWLGPAHVAAWGADVGVLVKLLDAGERLPVHAHPDVPFAAEHLGLAHGKTEAWIALTAAPVHLGFRRDVGTDELARWVAQQDTVAMLDAMHVLDLEPGDAVLVPAGTPHAIGAGALVVELQEPTDLSILVEWAGFAIDGAAAGHLGLGFATALAAVDRRGRSAAEVAALRGSRAGDTGDLLPDAAPFFRAERWRGAGEWDAGFAVAVVVAGSGALVAADGTRTPLSAGGTVLVPWSAGPLRLEATGSDLEVLRCRPPAGQQSQQGQQPDES</sequence>
<dbReference type="Gene3D" id="2.60.120.10">
    <property type="entry name" value="Jelly Rolls"/>
    <property type="match status" value="1"/>
</dbReference>
<dbReference type="PANTHER" id="PTHR42742:SF3">
    <property type="entry name" value="FRUCTOKINASE"/>
    <property type="match status" value="1"/>
</dbReference>
<dbReference type="AlphaFoldDB" id="A0A3M2JGY9"/>
<dbReference type="OrthoDB" id="9808275at2"/>
<dbReference type="Proteomes" id="UP000269289">
    <property type="component" value="Unassembled WGS sequence"/>
</dbReference>
<evidence type="ECO:0000256" key="2">
    <source>
        <dbReference type="ARBA" id="ARBA00022833"/>
    </source>
</evidence>
<name>A0A3M2JGY9_9CELL</name>
<dbReference type="GO" id="GO:0046872">
    <property type="term" value="F:metal ion binding"/>
    <property type="evidence" value="ECO:0007669"/>
    <property type="project" value="UniProtKB-KW"/>
</dbReference>
<comment type="caution">
    <text evidence="3">The sequence shown here is derived from an EMBL/GenBank/DDBJ whole genome shotgun (WGS) entry which is preliminary data.</text>
</comment>
<dbReference type="GO" id="GO:0016301">
    <property type="term" value="F:kinase activity"/>
    <property type="evidence" value="ECO:0007669"/>
    <property type="project" value="UniProtKB-KW"/>
</dbReference>
<dbReference type="EMBL" id="RFFI01000046">
    <property type="protein sequence ID" value="RMI09538.1"/>
    <property type="molecule type" value="Genomic_DNA"/>
</dbReference>
<protein>
    <submittedName>
        <fullName evidence="3">Carbohydrate kinase</fullName>
    </submittedName>
</protein>
<evidence type="ECO:0000313" key="3">
    <source>
        <dbReference type="EMBL" id="RMI09538.1"/>
    </source>
</evidence>
<dbReference type="SUPFAM" id="SSF51182">
    <property type="entry name" value="RmlC-like cupins"/>
    <property type="match status" value="1"/>
</dbReference>
<reference evidence="3 4" key="1">
    <citation type="submission" date="2018-10" db="EMBL/GenBank/DDBJ databases">
        <title>Isolation, diversity and antifungal activity of actinobacteria from wheat.</title>
        <authorList>
            <person name="Han C."/>
        </authorList>
    </citation>
    <scope>NUCLEOTIDE SEQUENCE [LARGE SCALE GENOMIC DNA]</scope>
    <source>
        <strain evidence="3 4">NEAU-YY56</strain>
    </source>
</reference>
<accession>A0A3M2JGY9</accession>
<dbReference type="RefSeq" id="WP_122149247.1">
    <property type="nucleotide sequence ID" value="NZ_RFFI01000046.1"/>
</dbReference>
<evidence type="ECO:0000256" key="1">
    <source>
        <dbReference type="ARBA" id="ARBA00022723"/>
    </source>
</evidence>
<proteinExistence type="predicted"/>
<keyword evidence="1" id="KW-0479">Metal-binding</keyword>
<keyword evidence="3" id="KW-0808">Transferase</keyword>